<dbReference type="InterPro" id="IPR009003">
    <property type="entry name" value="Peptidase_S1_PA"/>
</dbReference>
<dbReference type="EMBL" id="JAEMNX010000003">
    <property type="protein sequence ID" value="MBJ7537074.1"/>
    <property type="molecule type" value="Genomic_DNA"/>
</dbReference>
<feature type="domain" description="Peptidase S1" evidence="1">
    <location>
        <begin position="19"/>
        <end position="51"/>
    </location>
</feature>
<dbReference type="AlphaFoldDB" id="A0A934JN69"/>
<evidence type="ECO:0000259" key="1">
    <source>
        <dbReference type="Pfam" id="PF00089"/>
    </source>
</evidence>
<dbReference type="SUPFAM" id="SSF50494">
    <property type="entry name" value="Trypsin-like serine proteases"/>
    <property type="match status" value="1"/>
</dbReference>
<organism evidence="2 3">
    <name type="scientific">Marinomonas transparens</name>
    <dbReference type="NCBI Taxonomy" id="2795388"/>
    <lineage>
        <taxon>Bacteria</taxon>
        <taxon>Pseudomonadati</taxon>
        <taxon>Pseudomonadota</taxon>
        <taxon>Gammaproteobacteria</taxon>
        <taxon>Oceanospirillales</taxon>
        <taxon>Oceanospirillaceae</taxon>
        <taxon>Marinomonas</taxon>
    </lineage>
</organism>
<gene>
    <name evidence="2" type="ORF">I8J31_05195</name>
</gene>
<dbReference type="Proteomes" id="UP000628710">
    <property type="component" value="Unassembled WGS sequence"/>
</dbReference>
<comment type="caution">
    <text evidence="2">The sequence shown here is derived from an EMBL/GenBank/DDBJ whole genome shotgun (WGS) entry which is preliminary data.</text>
</comment>
<keyword evidence="2" id="KW-0645">Protease</keyword>
<proteinExistence type="predicted"/>
<dbReference type="InterPro" id="IPR001254">
    <property type="entry name" value="Trypsin_dom"/>
</dbReference>
<dbReference type="GO" id="GO:0006508">
    <property type="term" value="P:proteolysis"/>
    <property type="evidence" value="ECO:0007669"/>
    <property type="project" value="UniProtKB-KW"/>
</dbReference>
<name>A0A934JN69_9GAMM</name>
<dbReference type="Gene3D" id="2.40.10.10">
    <property type="entry name" value="Trypsin-like serine proteases"/>
    <property type="match status" value="1"/>
</dbReference>
<dbReference type="Pfam" id="PF00089">
    <property type="entry name" value="Trypsin"/>
    <property type="match status" value="1"/>
</dbReference>
<keyword evidence="3" id="KW-1185">Reference proteome</keyword>
<protein>
    <submittedName>
        <fullName evidence="2">Trypsin-like serine protease</fullName>
    </submittedName>
</protein>
<dbReference type="RefSeq" id="WP_199467234.1">
    <property type="nucleotide sequence ID" value="NZ_JAEMNX010000003.1"/>
</dbReference>
<evidence type="ECO:0000313" key="3">
    <source>
        <dbReference type="Proteomes" id="UP000628710"/>
    </source>
</evidence>
<accession>A0A934JN69</accession>
<sequence>MISKPYTQQSPRKWVFFHASNNTSTAPGDSGGPMFCAHNGNLYLLGVTLGSNFRPNQMIADDPIVSNEATFLCRNGELF</sequence>
<keyword evidence="2" id="KW-0378">Hydrolase</keyword>
<dbReference type="GO" id="GO:0004252">
    <property type="term" value="F:serine-type endopeptidase activity"/>
    <property type="evidence" value="ECO:0007669"/>
    <property type="project" value="InterPro"/>
</dbReference>
<dbReference type="InterPro" id="IPR043504">
    <property type="entry name" value="Peptidase_S1_PA_chymotrypsin"/>
</dbReference>
<reference evidence="2" key="1">
    <citation type="submission" date="2020-12" db="EMBL/GenBank/DDBJ databases">
        <title>Marinomonas arctica sp. nov., a psychrotolerant bacterium isolated from the Arctic.</title>
        <authorList>
            <person name="Zhang Y."/>
        </authorList>
    </citation>
    <scope>NUCLEOTIDE SEQUENCE</scope>
    <source>
        <strain evidence="2">C1424</strain>
    </source>
</reference>
<evidence type="ECO:0000313" key="2">
    <source>
        <dbReference type="EMBL" id="MBJ7537074.1"/>
    </source>
</evidence>